<feature type="transmembrane region" description="Helical" evidence="2">
    <location>
        <begin position="12"/>
        <end position="34"/>
    </location>
</feature>
<evidence type="ECO:0000313" key="3">
    <source>
        <dbReference type="EMBL" id="MBW75819.1"/>
    </source>
</evidence>
<keyword evidence="2" id="KW-0472">Membrane</keyword>
<name>A0A2M4DE83_ANODA</name>
<sequence>MHSLSLSFYLSLRLIEHFVVFLLLFHFLGILMASLVASEATYLICIVPNASSASIGHIWISHDIRYMDDGAQPLTQPHGAIRLTNDQSGGVSDLKRPPESHVASESLV</sequence>
<keyword evidence="2" id="KW-1133">Transmembrane helix</keyword>
<evidence type="ECO:0000256" key="1">
    <source>
        <dbReference type="SAM" id="MobiDB-lite"/>
    </source>
</evidence>
<accession>A0A2M4DE83</accession>
<reference evidence="3" key="1">
    <citation type="submission" date="2018-01" db="EMBL/GenBank/DDBJ databases">
        <title>An insight into the sialome of Amazonian anophelines.</title>
        <authorList>
            <person name="Ribeiro J.M."/>
            <person name="Scarpassa V."/>
            <person name="Calvo E."/>
        </authorList>
    </citation>
    <scope>NUCLEOTIDE SEQUENCE</scope>
</reference>
<protein>
    <submittedName>
        <fullName evidence="3">Uncharacterized protein</fullName>
    </submittedName>
</protein>
<feature type="region of interest" description="Disordered" evidence="1">
    <location>
        <begin position="77"/>
        <end position="108"/>
    </location>
</feature>
<dbReference type="AlphaFoldDB" id="A0A2M4DE83"/>
<keyword evidence="2" id="KW-0812">Transmembrane</keyword>
<proteinExistence type="predicted"/>
<organism evidence="3">
    <name type="scientific">Anopheles darlingi</name>
    <name type="common">Mosquito</name>
    <dbReference type="NCBI Taxonomy" id="43151"/>
    <lineage>
        <taxon>Eukaryota</taxon>
        <taxon>Metazoa</taxon>
        <taxon>Ecdysozoa</taxon>
        <taxon>Arthropoda</taxon>
        <taxon>Hexapoda</taxon>
        <taxon>Insecta</taxon>
        <taxon>Pterygota</taxon>
        <taxon>Neoptera</taxon>
        <taxon>Endopterygota</taxon>
        <taxon>Diptera</taxon>
        <taxon>Nematocera</taxon>
        <taxon>Culicoidea</taxon>
        <taxon>Culicidae</taxon>
        <taxon>Anophelinae</taxon>
        <taxon>Anopheles</taxon>
    </lineage>
</organism>
<evidence type="ECO:0000256" key="2">
    <source>
        <dbReference type="SAM" id="Phobius"/>
    </source>
</evidence>
<dbReference type="EMBL" id="GGFL01011641">
    <property type="protein sequence ID" value="MBW75819.1"/>
    <property type="molecule type" value="Transcribed_RNA"/>
</dbReference>